<evidence type="ECO:0000313" key="1">
    <source>
        <dbReference type="EMBL" id="AZA90935.1"/>
    </source>
</evidence>
<evidence type="ECO:0000313" key="2">
    <source>
        <dbReference type="Proteomes" id="UP000278288"/>
    </source>
</evidence>
<dbReference type="KEGG" id="cnk:EG343_09950"/>
<dbReference type="RefSeq" id="WP_123857640.1">
    <property type="nucleotide sequence ID" value="NZ_CP033923.1"/>
</dbReference>
<sequence length="146" mass="17161">MKKLLFLLLPIFAFSQTNFRKLDSLEFKKTVEQLITDTGRNYQLVTDRSDDDVNNLKYENTQDKSDVLLIKYGSYMDGENKDLEKRGVKKWAISAVYGKYLAVFPIWKKYADPKADIDILSKKGFKMLANFNITRYDDQGFWRLSF</sequence>
<organism evidence="1 2">
    <name type="scientific">Chryseobacterium nakagawai</name>
    <dbReference type="NCBI Taxonomy" id="1241982"/>
    <lineage>
        <taxon>Bacteria</taxon>
        <taxon>Pseudomonadati</taxon>
        <taxon>Bacteroidota</taxon>
        <taxon>Flavobacteriia</taxon>
        <taxon>Flavobacteriales</taxon>
        <taxon>Weeksellaceae</taxon>
        <taxon>Chryseobacterium group</taxon>
        <taxon>Chryseobacterium</taxon>
    </lineage>
</organism>
<dbReference type="Proteomes" id="UP000278288">
    <property type="component" value="Chromosome"/>
</dbReference>
<keyword evidence="2" id="KW-1185">Reference proteome</keyword>
<dbReference type="EMBL" id="CP033923">
    <property type="protein sequence ID" value="AZA90935.1"/>
    <property type="molecule type" value="Genomic_DNA"/>
</dbReference>
<reference evidence="1 2" key="1">
    <citation type="submission" date="2018-11" db="EMBL/GenBank/DDBJ databases">
        <title>Proposal to divide the Flavobacteriaceae and reorganize its genera based on Amino Acid Identity values calculated from whole genome sequences.</title>
        <authorList>
            <person name="Nicholson A.C."/>
            <person name="Gulvik C.A."/>
            <person name="Whitney A.M."/>
            <person name="Humrighouse B.W."/>
            <person name="Bell M."/>
            <person name="Holmes B."/>
            <person name="Steigerwalt A.G."/>
            <person name="Villarma A."/>
            <person name="Sheth M."/>
            <person name="Batra D."/>
            <person name="Pryor J."/>
            <person name="Bernardet J.-F."/>
            <person name="Hugo C."/>
            <person name="Kampfer P."/>
            <person name="Newman J."/>
            <person name="McQuiston J.R."/>
        </authorList>
    </citation>
    <scope>NUCLEOTIDE SEQUENCE [LARGE SCALE GENOMIC DNA]</scope>
    <source>
        <strain evidence="1 2">G0041</strain>
    </source>
</reference>
<name>A0AAD1DR01_CHRNA</name>
<protein>
    <submittedName>
        <fullName evidence="1">Uncharacterized protein</fullName>
    </submittedName>
</protein>
<accession>A0AAD1DR01</accession>
<dbReference type="AlphaFoldDB" id="A0AAD1DR01"/>
<gene>
    <name evidence="1" type="ORF">EG343_09950</name>
</gene>
<proteinExistence type="predicted"/>